<dbReference type="Proteomes" id="UP000706163">
    <property type="component" value="Unassembled WGS sequence"/>
</dbReference>
<sequence>MEQNKAKHFLGINWTVRFKNPQFWLAIALSILVPPLAYTGTEFNEVTSWGKFFTILGDGFANPYIVLMMLVGIYNAVIDNTTKGQGDSYIAKQYLRPRTDKDPRYALDWEVNLDKKAKAKAQAQKEQQEAQQPSKENEVAKTSADENTDGNEQIEDDEQTKDDEVIAVDQSEIVDGVEGSEISDGDVRDEIELNNQTAEDTFGDIDNEIFGDSAEPQEIGNDTDEEYREKQADADIRGTDIRG</sequence>
<feature type="transmembrane region" description="Helical" evidence="2">
    <location>
        <begin position="21"/>
        <end position="40"/>
    </location>
</feature>
<protein>
    <submittedName>
        <fullName evidence="3">Phage holin family protein</fullName>
    </submittedName>
</protein>
<evidence type="ECO:0000256" key="2">
    <source>
        <dbReference type="SAM" id="Phobius"/>
    </source>
</evidence>
<organism evidence="3 4">
    <name type="scientific">Staphylococcus kloosii</name>
    <dbReference type="NCBI Taxonomy" id="29384"/>
    <lineage>
        <taxon>Bacteria</taxon>
        <taxon>Bacillati</taxon>
        <taxon>Bacillota</taxon>
        <taxon>Bacilli</taxon>
        <taxon>Bacillales</taxon>
        <taxon>Staphylococcaceae</taxon>
        <taxon>Staphylococcus</taxon>
    </lineage>
</organism>
<keyword evidence="2" id="KW-1133">Transmembrane helix</keyword>
<dbReference type="InterPro" id="IPR006485">
    <property type="entry name" value="Phage-like_holin"/>
</dbReference>
<dbReference type="EMBL" id="DYVT01000110">
    <property type="protein sequence ID" value="HJF68525.1"/>
    <property type="molecule type" value="Genomic_DNA"/>
</dbReference>
<comment type="caution">
    <text evidence="3">The sequence shown here is derived from an EMBL/GenBank/DDBJ whole genome shotgun (WGS) entry which is preliminary data.</text>
</comment>
<evidence type="ECO:0000313" key="3">
    <source>
        <dbReference type="EMBL" id="HJF68525.1"/>
    </source>
</evidence>
<reference evidence="3" key="1">
    <citation type="journal article" date="2021" name="PeerJ">
        <title>Extensive microbial diversity within the chicken gut microbiome revealed by metagenomics and culture.</title>
        <authorList>
            <person name="Gilroy R."/>
            <person name="Ravi A."/>
            <person name="Getino M."/>
            <person name="Pursley I."/>
            <person name="Horton D.L."/>
            <person name="Alikhan N.F."/>
            <person name="Baker D."/>
            <person name="Gharbi K."/>
            <person name="Hall N."/>
            <person name="Watson M."/>
            <person name="Adriaenssens E.M."/>
            <person name="Foster-Nyarko E."/>
            <person name="Jarju S."/>
            <person name="Secka A."/>
            <person name="Antonio M."/>
            <person name="Oren A."/>
            <person name="Chaudhuri R.R."/>
            <person name="La Ragione R."/>
            <person name="Hildebrand F."/>
            <person name="Pallen M.J."/>
        </authorList>
    </citation>
    <scope>NUCLEOTIDE SEQUENCE</scope>
    <source>
        <strain evidence="3">CHK149-3286</strain>
    </source>
</reference>
<dbReference type="AlphaFoldDB" id="A0A921KWE5"/>
<feature type="compositionally biased region" description="Low complexity" evidence="1">
    <location>
        <begin position="120"/>
        <end position="132"/>
    </location>
</feature>
<evidence type="ECO:0000256" key="1">
    <source>
        <dbReference type="SAM" id="MobiDB-lite"/>
    </source>
</evidence>
<feature type="compositionally biased region" description="Acidic residues" evidence="1">
    <location>
        <begin position="146"/>
        <end position="161"/>
    </location>
</feature>
<feature type="region of interest" description="Disordered" evidence="1">
    <location>
        <begin position="118"/>
        <end position="243"/>
    </location>
</feature>
<evidence type="ECO:0000313" key="4">
    <source>
        <dbReference type="Proteomes" id="UP000706163"/>
    </source>
</evidence>
<feature type="transmembrane region" description="Helical" evidence="2">
    <location>
        <begin position="60"/>
        <end position="78"/>
    </location>
</feature>
<gene>
    <name evidence="3" type="ORF">K8V85_09470</name>
</gene>
<feature type="compositionally biased region" description="Basic and acidic residues" evidence="1">
    <location>
        <begin position="227"/>
        <end position="243"/>
    </location>
</feature>
<dbReference type="RefSeq" id="WP_278675844.1">
    <property type="nucleotide sequence ID" value="NZ_DYVT01000110.1"/>
</dbReference>
<reference evidence="3" key="2">
    <citation type="submission" date="2021-09" db="EMBL/GenBank/DDBJ databases">
        <authorList>
            <person name="Gilroy R."/>
        </authorList>
    </citation>
    <scope>NUCLEOTIDE SEQUENCE</scope>
    <source>
        <strain evidence="3">CHK149-3286</strain>
    </source>
</reference>
<name>A0A921KWE5_9STAP</name>
<accession>A0A921KWE5</accession>
<proteinExistence type="predicted"/>
<dbReference type="Pfam" id="PF04531">
    <property type="entry name" value="Phage_holin_1"/>
    <property type="match status" value="1"/>
</dbReference>
<keyword evidence="2" id="KW-0812">Transmembrane</keyword>
<keyword evidence="2" id="KW-0472">Membrane</keyword>